<evidence type="ECO:0000256" key="1">
    <source>
        <dbReference type="SAM" id="Phobius"/>
    </source>
</evidence>
<keyword evidence="1" id="KW-0812">Transmembrane</keyword>
<proteinExistence type="predicted"/>
<dbReference type="Proteomes" id="UP000807469">
    <property type="component" value="Unassembled WGS sequence"/>
</dbReference>
<accession>A0A9P5YMU1</accession>
<keyword evidence="3" id="KW-1185">Reference proteome</keyword>
<dbReference type="EMBL" id="MU155584">
    <property type="protein sequence ID" value="KAF9472062.1"/>
    <property type="molecule type" value="Genomic_DNA"/>
</dbReference>
<sequence length="144" mass="17161">MHNANIHIPFFLLIPLQTNHYFHRLYSLYVGSRSILFKFLFFYFKFDGFSTPFFFYNPHYNISRVLVCVTVFVSCLCVFFYLSLLSTLSLSLSRSRSHYPVCVYLSQYIFRGLFFCCALFFFSSSCIMWGEEEGDVCTNFKIWM</sequence>
<feature type="transmembrane region" description="Helical" evidence="1">
    <location>
        <begin position="108"/>
        <end position="130"/>
    </location>
</feature>
<evidence type="ECO:0000313" key="2">
    <source>
        <dbReference type="EMBL" id="KAF9472062.1"/>
    </source>
</evidence>
<keyword evidence="1" id="KW-0472">Membrane</keyword>
<name>A0A9P5YMU1_9AGAR</name>
<evidence type="ECO:0000313" key="3">
    <source>
        <dbReference type="Proteomes" id="UP000807469"/>
    </source>
</evidence>
<keyword evidence="1" id="KW-1133">Transmembrane helix</keyword>
<feature type="transmembrane region" description="Helical" evidence="1">
    <location>
        <begin position="62"/>
        <end position="88"/>
    </location>
</feature>
<organism evidence="2 3">
    <name type="scientific">Pholiota conissans</name>
    <dbReference type="NCBI Taxonomy" id="109636"/>
    <lineage>
        <taxon>Eukaryota</taxon>
        <taxon>Fungi</taxon>
        <taxon>Dikarya</taxon>
        <taxon>Basidiomycota</taxon>
        <taxon>Agaricomycotina</taxon>
        <taxon>Agaricomycetes</taxon>
        <taxon>Agaricomycetidae</taxon>
        <taxon>Agaricales</taxon>
        <taxon>Agaricineae</taxon>
        <taxon>Strophariaceae</taxon>
        <taxon>Pholiota</taxon>
    </lineage>
</organism>
<dbReference type="AlphaFoldDB" id="A0A9P5YMU1"/>
<gene>
    <name evidence="2" type="ORF">BDN70DRAFT_509142</name>
</gene>
<comment type="caution">
    <text evidence="2">The sequence shown here is derived from an EMBL/GenBank/DDBJ whole genome shotgun (WGS) entry which is preliminary data.</text>
</comment>
<protein>
    <submittedName>
        <fullName evidence="2">Uncharacterized protein</fullName>
    </submittedName>
</protein>
<reference evidence="2" key="1">
    <citation type="submission" date="2020-11" db="EMBL/GenBank/DDBJ databases">
        <authorList>
            <consortium name="DOE Joint Genome Institute"/>
            <person name="Ahrendt S."/>
            <person name="Riley R."/>
            <person name="Andreopoulos W."/>
            <person name="Labutti K."/>
            <person name="Pangilinan J."/>
            <person name="Ruiz-Duenas F.J."/>
            <person name="Barrasa J.M."/>
            <person name="Sanchez-Garcia M."/>
            <person name="Camarero S."/>
            <person name="Miyauchi S."/>
            <person name="Serrano A."/>
            <person name="Linde D."/>
            <person name="Babiker R."/>
            <person name="Drula E."/>
            <person name="Ayuso-Fernandez I."/>
            <person name="Pacheco R."/>
            <person name="Padilla G."/>
            <person name="Ferreira P."/>
            <person name="Barriuso J."/>
            <person name="Kellner H."/>
            <person name="Castanera R."/>
            <person name="Alfaro M."/>
            <person name="Ramirez L."/>
            <person name="Pisabarro A.G."/>
            <person name="Kuo A."/>
            <person name="Tritt A."/>
            <person name="Lipzen A."/>
            <person name="He G."/>
            <person name="Yan M."/>
            <person name="Ng V."/>
            <person name="Cullen D."/>
            <person name="Martin F."/>
            <person name="Rosso M.-N."/>
            <person name="Henrissat B."/>
            <person name="Hibbett D."/>
            <person name="Martinez A.T."/>
            <person name="Grigoriev I.V."/>
        </authorList>
    </citation>
    <scope>NUCLEOTIDE SEQUENCE</scope>
    <source>
        <strain evidence="2">CIRM-BRFM 674</strain>
    </source>
</reference>